<dbReference type="PANTHER" id="PTHR37422:SF17">
    <property type="entry name" value="O-ANTIGEN LIGASE"/>
    <property type="match status" value="1"/>
</dbReference>
<feature type="transmembrane region" description="Helical" evidence="5">
    <location>
        <begin position="411"/>
        <end position="432"/>
    </location>
</feature>
<dbReference type="GO" id="GO:0016020">
    <property type="term" value="C:membrane"/>
    <property type="evidence" value="ECO:0007669"/>
    <property type="project" value="UniProtKB-SubCell"/>
</dbReference>
<gene>
    <name evidence="7" type="ORF">E0F88_24535</name>
</gene>
<keyword evidence="2 5" id="KW-0812">Transmembrane</keyword>
<evidence type="ECO:0000256" key="3">
    <source>
        <dbReference type="ARBA" id="ARBA00022989"/>
    </source>
</evidence>
<feature type="transmembrane region" description="Helical" evidence="5">
    <location>
        <begin position="216"/>
        <end position="232"/>
    </location>
</feature>
<feature type="domain" description="O-antigen ligase-related" evidence="6">
    <location>
        <begin position="244"/>
        <end position="387"/>
    </location>
</feature>
<evidence type="ECO:0000256" key="4">
    <source>
        <dbReference type="ARBA" id="ARBA00023136"/>
    </source>
</evidence>
<evidence type="ECO:0000256" key="2">
    <source>
        <dbReference type="ARBA" id="ARBA00022692"/>
    </source>
</evidence>
<evidence type="ECO:0000313" key="7">
    <source>
        <dbReference type="EMBL" id="TDE11600.1"/>
    </source>
</evidence>
<keyword evidence="3 5" id="KW-1133">Transmembrane helix</keyword>
<dbReference type="Pfam" id="PF04932">
    <property type="entry name" value="Wzy_C"/>
    <property type="match status" value="1"/>
</dbReference>
<feature type="transmembrane region" description="Helical" evidence="5">
    <location>
        <begin position="12"/>
        <end position="31"/>
    </location>
</feature>
<feature type="transmembrane region" description="Helical" evidence="5">
    <location>
        <begin position="371"/>
        <end position="391"/>
    </location>
</feature>
<dbReference type="InterPro" id="IPR007016">
    <property type="entry name" value="O-antigen_ligase-rel_domated"/>
</dbReference>
<comment type="subcellular location">
    <subcellularLocation>
        <location evidence="1">Membrane</location>
        <topology evidence="1">Multi-pass membrane protein</topology>
    </subcellularLocation>
</comment>
<dbReference type="EMBL" id="SMFL01000011">
    <property type="protein sequence ID" value="TDE11600.1"/>
    <property type="molecule type" value="Genomic_DNA"/>
</dbReference>
<dbReference type="AlphaFoldDB" id="A0A4R5DI33"/>
<dbReference type="OrthoDB" id="921851at2"/>
<proteinExistence type="predicted"/>
<keyword evidence="8" id="KW-1185">Reference proteome</keyword>
<organism evidence="7 8">
    <name type="scientific">Dyadobacter psychrotolerans</name>
    <dbReference type="NCBI Taxonomy" id="2541721"/>
    <lineage>
        <taxon>Bacteria</taxon>
        <taxon>Pseudomonadati</taxon>
        <taxon>Bacteroidota</taxon>
        <taxon>Cytophagia</taxon>
        <taxon>Cytophagales</taxon>
        <taxon>Spirosomataceae</taxon>
        <taxon>Dyadobacter</taxon>
    </lineage>
</organism>
<evidence type="ECO:0000259" key="6">
    <source>
        <dbReference type="Pfam" id="PF04932"/>
    </source>
</evidence>
<comment type="caution">
    <text evidence="7">The sequence shown here is derived from an EMBL/GenBank/DDBJ whole genome shotgun (WGS) entry which is preliminary data.</text>
</comment>
<reference evidence="7 8" key="1">
    <citation type="submission" date="2019-03" db="EMBL/GenBank/DDBJ databases">
        <title>Dyadobacter AR-3-6 sp. nov., isolated from arctic soil.</title>
        <authorList>
            <person name="Chaudhary D.K."/>
        </authorList>
    </citation>
    <scope>NUCLEOTIDE SEQUENCE [LARGE SCALE GENOMIC DNA]</scope>
    <source>
        <strain evidence="7 8">AR-3-6</strain>
    </source>
</reference>
<evidence type="ECO:0000256" key="1">
    <source>
        <dbReference type="ARBA" id="ARBA00004141"/>
    </source>
</evidence>
<dbReference type="PANTHER" id="PTHR37422">
    <property type="entry name" value="TEICHURONIC ACID BIOSYNTHESIS PROTEIN TUAE"/>
    <property type="match status" value="1"/>
</dbReference>
<dbReference type="InterPro" id="IPR051533">
    <property type="entry name" value="WaaL-like"/>
</dbReference>
<keyword evidence="4 5" id="KW-0472">Membrane</keyword>
<feature type="transmembrane region" description="Helical" evidence="5">
    <location>
        <begin position="176"/>
        <end position="196"/>
    </location>
</feature>
<feature type="transmembrane region" description="Helical" evidence="5">
    <location>
        <begin position="88"/>
        <end position="107"/>
    </location>
</feature>
<evidence type="ECO:0000313" key="8">
    <source>
        <dbReference type="Proteomes" id="UP000294850"/>
    </source>
</evidence>
<feature type="transmembrane region" description="Helical" evidence="5">
    <location>
        <begin position="62"/>
        <end position="82"/>
    </location>
</feature>
<feature type="transmembrane region" description="Helical" evidence="5">
    <location>
        <begin position="244"/>
        <end position="270"/>
    </location>
</feature>
<feature type="transmembrane region" description="Helical" evidence="5">
    <location>
        <begin position="119"/>
        <end position="135"/>
    </location>
</feature>
<sequence>MAGLIIDITWRILISLLAVTIVGFLFSDLLLIGESRFQTFVVIFFYCYCAISLFFHSGYKLFHVLAVPILTQFIQILQKYSFPAGANSLWRLLPFIILDIYLFYFLLKKEKQLSIDHKTITLLWIVFNSFFLFISPNLANIIWGGILLYLITIPLFFVYLTITVQAANFRQELEKYLSLLYIILGFGTVGLVFAGADYKGSDNLLATRNIADTNVTMAYFILLWPFVLLHSSRNRWSFPGKAAVLILFIMVVALSFSRGAVLLVIPYILITSVLFKSFLNCKWTLGIFVLGFPYRSKVASFLEQQDLLYFWRLRFADIGTIDTILSKLESISGREEIHHIAYQLFLRRPLFGHGTGSFEIMGPGYREAHSLWFTILAEQGIVGVLLLYGLLLNQFFLLGDLAIRTERKFSVLLRGLILFFLFNHTVGSTFVILPGKSITVNCIAPILLICLYFYGVSLRNEILASKLS</sequence>
<protein>
    <submittedName>
        <fullName evidence="7">O-antigen polymerase</fullName>
    </submittedName>
</protein>
<dbReference type="RefSeq" id="WP_131960933.1">
    <property type="nucleotide sequence ID" value="NZ_SMFL01000011.1"/>
</dbReference>
<feature type="transmembrane region" description="Helical" evidence="5">
    <location>
        <begin position="438"/>
        <end position="456"/>
    </location>
</feature>
<accession>A0A4R5DI33</accession>
<evidence type="ECO:0000256" key="5">
    <source>
        <dbReference type="SAM" id="Phobius"/>
    </source>
</evidence>
<name>A0A4R5DI33_9BACT</name>
<dbReference type="Proteomes" id="UP000294850">
    <property type="component" value="Unassembled WGS sequence"/>
</dbReference>
<feature type="transmembrane region" description="Helical" evidence="5">
    <location>
        <begin position="141"/>
        <end position="164"/>
    </location>
</feature>
<feature type="transmembrane region" description="Helical" evidence="5">
    <location>
        <begin position="37"/>
        <end position="55"/>
    </location>
</feature>